<sequence length="185" mass="19894">MPTPVDLVRQCLTEAAARVLDEAIVVARRRSHAQTTSLHVEHPVQLALAVSRAGALCRGLAGSATEFEIDEVTSNFELTDGGNQTGTSEPAEESEELSPATDSENPLLVGDYASKALRGFIENVTSRKLGVLPKEVYGVDVVCIEEEITQINEFVLENGSEGIGDYCWGNAQGLILVNRKLLLIS</sequence>
<gene>
    <name evidence="1" type="ORF">Patl1_31098</name>
</gene>
<reference evidence="2" key="1">
    <citation type="journal article" date="2023" name="G3 (Bethesda)">
        <title>Genome assembly and association tests identify interacting loci associated with vigor, precocity, and sex in interspecific pistachio rootstocks.</title>
        <authorList>
            <person name="Palmer W."/>
            <person name="Jacygrad E."/>
            <person name="Sagayaradj S."/>
            <person name="Cavanaugh K."/>
            <person name="Han R."/>
            <person name="Bertier L."/>
            <person name="Beede B."/>
            <person name="Kafkas S."/>
            <person name="Golino D."/>
            <person name="Preece J."/>
            <person name="Michelmore R."/>
        </authorList>
    </citation>
    <scope>NUCLEOTIDE SEQUENCE [LARGE SCALE GENOMIC DNA]</scope>
</reference>
<proteinExistence type="predicted"/>
<name>A0ACC1AC44_9ROSI</name>
<protein>
    <submittedName>
        <fullName evidence="1">Uncharacterized protein</fullName>
    </submittedName>
</protein>
<comment type="caution">
    <text evidence="1">The sequence shown here is derived from an EMBL/GenBank/DDBJ whole genome shotgun (WGS) entry which is preliminary data.</text>
</comment>
<keyword evidence="2" id="KW-1185">Reference proteome</keyword>
<organism evidence="1 2">
    <name type="scientific">Pistacia atlantica</name>
    <dbReference type="NCBI Taxonomy" id="434234"/>
    <lineage>
        <taxon>Eukaryota</taxon>
        <taxon>Viridiplantae</taxon>
        <taxon>Streptophyta</taxon>
        <taxon>Embryophyta</taxon>
        <taxon>Tracheophyta</taxon>
        <taxon>Spermatophyta</taxon>
        <taxon>Magnoliopsida</taxon>
        <taxon>eudicotyledons</taxon>
        <taxon>Gunneridae</taxon>
        <taxon>Pentapetalae</taxon>
        <taxon>rosids</taxon>
        <taxon>malvids</taxon>
        <taxon>Sapindales</taxon>
        <taxon>Anacardiaceae</taxon>
        <taxon>Pistacia</taxon>
    </lineage>
</organism>
<dbReference type="Proteomes" id="UP001164250">
    <property type="component" value="Chromosome 11"/>
</dbReference>
<evidence type="ECO:0000313" key="2">
    <source>
        <dbReference type="Proteomes" id="UP001164250"/>
    </source>
</evidence>
<dbReference type="EMBL" id="CM047907">
    <property type="protein sequence ID" value="KAJ0084813.1"/>
    <property type="molecule type" value="Genomic_DNA"/>
</dbReference>
<accession>A0ACC1AC44</accession>
<evidence type="ECO:0000313" key="1">
    <source>
        <dbReference type="EMBL" id="KAJ0084813.1"/>
    </source>
</evidence>